<proteinExistence type="predicted"/>
<keyword evidence="4" id="KW-1185">Reference proteome</keyword>
<name>A0A1I6KSP3_9EURY</name>
<feature type="compositionally biased region" description="Polar residues" evidence="1">
    <location>
        <begin position="91"/>
        <end position="105"/>
    </location>
</feature>
<dbReference type="RefSeq" id="WP_089815300.1">
    <property type="nucleotide sequence ID" value="NZ_FOZK01000001.1"/>
</dbReference>
<accession>A0A1I6KSP3</accession>
<evidence type="ECO:0000313" key="3">
    <source>
        <dbReference type="EMBL" id="SFR94211.1"/>
    </source>
</evidence>
<evidence type="ECO:0000313" key="4">
    <source>
        <dbReference type="Proteomes" id="UP000199062"/>
    </source>
</evidence>
<keyword evidence="2" id="KW-0472">Membrane</keyword>
<dbReference type="EMBL" id="FOZK01000001">
    <property type="protein sequence ID" value="SFR94211.1"/>
    <property type="molecule type" value="Genomic_DNA"/>
</dbReference>
<gene>
    <name evidence="3" type="ORF">SAMN05216559_1473</name>
</gene>
<organism evidence="3 4">
    <name type="scientific">Halomicrobium zhouii</name>
    <dbReference type="NCBI Taxonomy" id="767519"/>
    <lineage>
        <taxon>Archaea</taxon>
        <taxon>Methanobacteriati</taxon>
        <taxon>Methanobacteriota</taxon>
        <taxon>Stenosarchaea group</taxon>
        <taxon>Halobacteria</taxon>
        <taxon>Halobacteriales</taxon>
        <taxon>Haloarculaceae</taxon>
        <taxon>Halomicrobium</taxon>
    </lineage>
</organism>
<feature type="region of interest" description="Disordered" evidence="1">
    <location>
        <begin position="85"/>
        <end position="105"/>
    </location>
</feature>
<keyword evidence="2" id="KW-0812">Transmembrane</keyword>
<dbReference type="Proteomes" id="UP000199062">
    <property type="component" value="Unassembled WGS sequence"/>
</dbReference>
<keyword evidence="2" id="KW-1133">Transmembrane helix</keyword>
<evidence type="ECO:0000256" key="1">
    <source>
        <dbReference type="SAM" id="MobiDB-lite"/>
    </source>
</evidence>
<protein>
    <submittedName>
        <fullName evidence="3">Uncharacterized protein</fullName>
    </submittedName>
</protein>
<reference evidence="3 4" key="1">
    <citation type="submission" date="2016-10" db="EMBL/GenBank/DDBJ databases">
        <authorList>
            <person name="de Groot N.N."/>
        </authorList>
    </citation>
    <scope>NUCLEOTIDE SEQUENCE [LARGE SCALE GENOMIC DNA]</scope>
    <source>
        <strain evidence="3 4">CGMCC 1.10457</strain>
    </source>
</reference>
<evidence type="ECO:0000256" key="2">
    <source>
        <dbReference type="SAM" id="Phobius"/>
    </source>
</evidence>
<dbReference type="AlphaFoldDB" id="A0A1I6KSP3"/>
<dbReference type="OrthoDB" id="103676at2157"/>
<feature type="transmembrane region" description="Helical" evidence="2">
    <location>
        <begin position="20"/>
        <end position="43"/>
    </location>
</feature>
<sequence length="257" mass="27795">MGSTDSRRGSDYEQRTKTVLGQLATLAVVVVSIVGMTAGVAAADVQHQVQQQETNGTYAVVQGEDCTEISPLYGNESVKSFYDYRSPIPENPSTNQTGRSYSSKGTIALQQPDTSSFFLYEDSDGNLSLVFLHGSTGNASDGGAATFTIAGLPEDGNWTVKDDSYDGKHNYDSWREADGVHRVDWTWGESKTDGGAYTGLGEEFTVTIDPAFNTDAELYGQQYNGTIRYWTAISNGQATYDRTSLTAEQVTITSEGC</sequence>